<dbReference type="SMART" id="SM00382">
    <property type="entry name" value="AAA"/>
    <property type="match status" value="2"/>
</dbReference>
<dbReference type="InterPro" id="IPR027417">
    <property type="entry name" value="P-loop_NTPase"/>
</dbReference>
<evidence type="ECO:0000256" key="1">
    <source>
        <dbReference type="ARBA" id="ARBA00022741"/>
    </source>
</evidence>
<organism evidence="4 5">
    <name type="scientific">Sporolactobacillus spathodeae</name>
    <dbReference type="NCBI Taxonomy" id="1465502"/>
    <lineage>
        <taxon>Bacteria</taxon>
        <taxon>Bacillati</taxon>
        <taxon>Bacillota</taxon>
        <taxon>Bacilli</taxon>
        <taxon>Bacillales</taxon>
        <taxon>Sporolactobacillaceae</taxon>
        <taxon>Sporolactobacillus</taxon>
    </lineage>
</organism>
<dbReference type="Gene3D" id="3.40.50.300">
    <property type="entry name" value="P-loop containing nucleotide triphosphate hydrolases"/>
    <property type="match status" value="2"/>
</dbReference>
<sequence length="518" mass="58863">MLLIEAKDLNFSYGDKLIFRQMNFRLVEGEHIALVGPNGAGKSTFLKLITGKLLPDEGTLEKRQGLKAGVIEQHLHFGTDKTIYDVLKGAFQKLFDAEEKMIRLAEAMQRADADPSLIDEYGKLQDLLMTHDFYTIDARISELADGLGLSALGMDTKTGQMSGGQLTKLSLGKLLLAQPEMLLLDEPTNYLDTAHIDWLVGYLQHYQHAYLVVSHDIEFLNQISQIVYHLENHQLVRYVGNYQSFLKQHETRQEQQAVAFRQQQREIKKLETYIQKNKVRTATAKQAKSREKMLNRIERIDPPASAQKPHFHFQVSRQPVRILFSAENLVVGYDQPLLPPIERQIIRGEKLALVGHNGIGKTTFLRTLLGELAPFSGDIVRGDRVEPGYFAQLSAPPDLSALEWMMAQFPTIPERVLRQHLAQCGVFAEHMRQPMRTLSGGEETKVRIGRLMLLPSNVLIFDEPTNHLDVEAKEALSKALHDYSGTVIVVSHEADFYQDWVDKVWDIEAWSEKVLEES</sequence>
<dbReference type="InterPro" id="IPR051309">
    <property type="entry name" value="ABCF_ATPase"/>
</dbReference>
<dbReference type="PROSITE" id="PS00211">
    <property type="entry name" value="ABC_TRANSPORTER_1"/>
    <property type="match status" value="1"/>
</dbReference>
<evidence type="ECO:0000256" key="2">
    <source>
        <dbReference type="ARBA" id="ARBA00022840"/>
    </source>
</evidence>
<gene>
    <name evidence="4" type="ORF">JOC27_001368</name>
</gene>
<dbReference type="InterPro" id="IPR003439">
    <property type="entry name" value="ABC_transporter-like_ATP-bd"/>
</dbReference>
<protein>
    <submittedName>
        <fullName evidence="4">ATPase subunit of ABC transporter with duplicated ATPase domains</fullName>
    </submittedName>
</protein>
<comment type="caution">
    <text evidence="4">The sequence shown here is derived from an EMBL/GenBank/DDBJ whole genome shotgun (WGS) entry which is preliminary data.</text>
</comment>
<dbReference type="Pfam" id="PF12848">
    <property type="entry name" value="ABC_tran_Xtn"/>
    <property type="match status" value="1"/>
</dbReference>
<evidence type="ECO:0000313" key="5">
    <source>
        <dbReference type="Proteomes" id="UP000823201"/>
    </source>
</evidence>
<feature type="domain" description="ABC transporter" evidence="3">
    <location>
        <begin position="4"/>
        <end position="257"/>
    </location>
</feature>
<evidence type="ECO:0000313" key="4">
    <source>
        <dbReference type="EMBL" id="MBM7657917.1"/>
    </source>
</evidence>
<dbReference type="RefSeq" id="WP_338062781.1">
    <property type="nucleotide sequence ID" value="NZ_CBCRXA010000010.1"/>
</dbReference>
<keyword evidence="2" id="KW-0067">ATP-binding</keyword>
<dbReference type="PANTHER" id="PTHR42855">
    <property type="entry name" value="ABC TRANSPORTER ATP-BINDING SUBUNIT"/>
    <property type="match status" value="1"/>
</dbReference>
<dbReference type="InterPro" id="IPR017871">
    <property type="entry name" value="ABC_transporter-like_CS"/>
</dbReference>
<keyword evidence="1" id="KW-0547">Nucleotide-binding</keyword>
<dbReference type="SUPFAM" id="SSF52540">
    <property type="entry name" value="P-loop containing nucleoside triphosphate hydrolases"/>
    <property type="match status" value="2"/>
</dbReference>
<dbReference type="InterPro" id="IPR032781">
    <property type="entry name" value="ABC_tran_Xtn"/>
</dbReference>
<dbReference type="EMBL" id="JAFBEV010000010">
    <property type="protein sequence ID" value="MBM7657917.1"/>
    <property type="molecule type" value="Genomic_DNA"/>
</dbReference>
<reference evidence="4 5" key="1">
    <citation type="submission" date="2021-01" db="EMBL/GenBank/DDBJ databases">
        <title>Genomic Encyclopedia of Type Strains, Phase IV (KMG-IV): sequencing the most valuable type-strain genomes for metagenomic binning, comparative biology and taxonomic classification.</title>
        <authorList>
            <person name="Goeker M."/>
        </authorList>
    </citation>
    <scope>NUCLEOTIDE SEQUENCE [LARGE SCALE GENOMIC DNA]</scope>
    <source>
        <strain evidence="4 5">DSM 100968</strain>
    </source>
</reference>
<feature type="domain" description="ABC transporter" evidence="3">
    <location>
        <begin position="320"/>
        <end position="518"/>
    </location>
</feature>
<dbReference type="Pfam" id="PF00005">
    <property type="entry name" value="ABC_tran"/>
    <property type="match status" value="2"/>
</dbReference>
<evidence type="ECO:0000259" key="3">
    <source>
        <dbReference type="PROSITE" id="PS50893"/>
    </source>
</evidence>
<proteinExistence type="predicted"/>
<dbReference type="InterPro" id="IPR003593">
    <property type="entry name" value="AAA+_ATPase"/>
</dbReference>
<dbReference type="PROSITE" id="PS50893">
    <property type="entry name" value="ABC_TRANSPORTER_2"/>
    <property type="match status" value="2"/>
</dbReference>
<name>A0ABS2Q803_9BACL</name>
<dbReference type="PANTHER" id="PTHR42855:SF2">
    <property type="entry name" value="DRUG RESISTANCE ABC TRANSPORTER,ATP-BINDING PROTEIN"/>
    <property type="match status" value="1"/>
</dbReference>
<accession>A0ABS2Q803</accession>
<keyword evidence="5" id="KW-1185">Reference proteome</keyword>
<dbReference type="CDD" id="cd03221">
    <property type="entry name" value="ABCF_EF-3"/>
    <property type="match status" value="2"/>
</dbReference>
<dbReference type="Proteomes" id="UP000823201">
    <property type="component" value="Unassembled WGS sequence"/>
</dbReference>